<dbReference type="PROSITE" id="PS51257">
    <property type="entry name" value="PROKAR_LIPOPROTEIN"/>
    <property type="match status" value="1"/>
</dbReference>
<dbReference type="PROSITE" id="PS01094">
    <property type="entry name" value="UPF0076"/>
    <property type="match status" value="1"/>
</dbReference>
<gene>
    <name evidence="3" type="ORF">SAMN05216361_0173</name>
</gene>
<dbReference type="Pfam" id="PF01042">
    <property type="entry name" value="Ribonuc_L-PSP"/>
    <property type="match status" value="1"/>
</dbReference>
<evidence type="ECO:0000256" key="1">
    <source>
        <dbReference type="ARBA" id="ARBA00010552"/>
    </source>
</evidence>
<accession>A0A1M5DYE8</accession>
<dbReference type="InterPro" id="IPR035959">
    <property type="entry name" value="RutC-like_sf"/>
</dbReference>
<keyword evidence="2" id="KW-0732">Signal</keyword>
<proteinExistence type="inferred from homology"/>
<dbReference type="GO" id="GO:0005829">
    <property type="term" value="C:cytosol"/>
    <property type="evidence" value="ECO:0007669"/>
    <property type="project" value="TreeGrafter"/>
</dbReference>
<sequence length="174" mass="18469">MKKLMFAPLLLSAVFATAGCNDADAKPEAKESVIRHGLIGSDFPILRASEVPATSTIVFLSGAVPGVSNPDAPKGSMEAYGDTETQTVSVLNRIDENLKSLGLTMGDVIKMQAFLVGDPAMDGKMDFAGFMRGYTQFFGTEAQPNLPSRSALQIAGLANPNYLVEIEVTAVRPE</sequence>
<dbReference type="Gene3D" id="3.30.1330.40">
    <property type="entry name" value="RutC-like"/>
    <property type="match status" value="1"/>
</dbReference>
<reference evidence="4" key="1">
    <citation type="submission" date="2016-11" db="EMBL/GenBank/DDBJ databases">
        <authorList>
            <person name="Varghese N."/>
            <person name="Submissions S."/>
        </authorList>
    </citation>
    <scope>NUCLEOTIDE SEQUENCE [LARGE SCALE GENOMIC DNA]</scope>
    <source>
        <strain evidence="4">CGMCC 1.8995</strain>
    </source>
</reference>
<dbReference type="PANTHER" id="PTHR11803">
    <property type="entry name" value="2-IMINOBUTANOATE/2-IMINOPROPANOATE DEAMINASE RIDA"/>
    <property type="match status" value="1"/>
</dbReference>
<dbReference type="EMBL" id="FQWD01000001">
    <property type="protein sequence ID" value="SHF71832.1"/>
    <property type="molecule type" value="Genomic_DNA"/>
</dbReference>
<feature type="chain" id="PRO_5012454579" evidence="2">
    <location>
        <begin position="19"/>
        <end position="174"/>
    </location>
</feature>
<feature type="signal peptide" evidence="2">
    <location>
        <begin position="1"/>
        <end position="18"/>
    </location>
</feature>
<name>A0A1M5DYE8_9ALTE</name>
<comment type="similarity">
    <text evidence="1">Belongs to the RutC family.</text>
</comment>
<evidence type="ECO:0000313" key="4">
    <source>
        <dbReference type="Proteomes" id="UP000184520"/>
    </source>
</evidence>
<keyword evidence="4" id="KW-1185">Reference proteome</keyword>
<evidence type="ECO:0000313" key="3">
    <source>
        <dbReference type="EMBL" id="SHF71832.1"/>
    </source>
</evidence>
<dbReference type="AlphaFoldDB" id="A0A1M5DYE8"/>
<dbReference type="GO" id="GO:0019239">
    <property type="term" value="F:deaminase activity"/>
    <property type="evidence" value="ECO:0007669"/>
    <property type="project" value="TreeGrafter"/>
</dbReference>
<dbReference type="SUPFAM" id="SSF55298">
    <property type="entry name" value="YjgF-like"/>
    <property type="match status" value="1"/>
</dbReference>
<protein>
    <submittedName>
        <fullName evidence="3">Enamine deaminase RidA, house cleaning of reactive enamine intermediates, YjgF/YER057c/UK114 family</fullName>
    </submittedName>
</protein>
<dbReference type="InterPro" id="IPR019897">
    <property type="entry name" value="RidA_CS"/>
</dbReference>
<organism evidence="3 4">
    <name type="scientific">Marisediminitalea aggregata</name>
    <dbReference type="NCBI Taxonomy" id="634436"/>
    <lineage>
        <taxon>Bacteria</taxon>
        <taxon>Pseudomonadati</taxon>
        <taxon>Pseudomonadota</taxon>
        <taxon>Gammaproteobacteria</taxon>
        <taxon>Alteromonadales</taxon>
        <taxon>Alteromonadaceae</taxon>
        <taxon>Marisediminitalea</taxon>
    </lineage>
</organism>
<dbReference type="PANTHER" id="PTHR11803:SF59">
    <property type="entry name" value="ENDORIBONUCLEASE"/>
    <property type="match status" value="1"/>
</dbReference>
<dbReference type="OrthoDB" id="9803101at2"/>
<evidence type="ECO:0000256" key="2">
    <source>
        <dbReference type="SAM" id="SignalP"/>
    </source>
</evidence>
<dbReference type="RefSeq" id="WP_139241457.1">
    <property type="nucleotide sequence ID" value="NZ_FQWD01000001.1"/>
</dbReference>
<dbReference type="CDD" id="cd06151">
    <property type="entry name" value="YjgF_YER057c_UK114_like_3"/>
    <property type="match status" value="1"/>
</dbReference>
<dbReference type="Proteomes" id="UP000184520">
    <property type="component" value="Unassembled WGS sequence"/>
</dbReference>
<dbReference type="STRING" id="634436.SAMN05216361_0173"/>
<dbReference type="InterPro" id="IPR006175">
    <property type="entry name" value="YjgF/YER057c/UK114"/>
</dbReference>